<reference evidence="3" key="1">
    <citation type="submission" date="2018-05" db="EMBL/GenBank/DDBJ databases">
        <authorList>
            <person name="Strepis N."/>
        </authorList>
    </citation>
    <scope>NUCLEOTIDE SEQUENCE [LARGE SCALE GENOMIC DNA]</scope>
</reference>
<evidence type="ECO:0000256" key="1">
    <source>
        <dbReference type="SAM" id="Phobius"/>
    </source>
</evidence>
<dbReference type="Proteomes" id="UP000262072">
    <property type="component" value="Unassembled WGS sequence"/>
</dbReference>
<gene>
    <name evidence="2" type="ORF">TART1_0484</name>
</gene>
<accession>A0A383TC25</accession>
<sequence>MIYNRLYAEYAGAINIMTTLVCIVTMPIFVILYYL</sequence>
<organism evidence="2 3">
    <name type="scientific">Trichococcus shcherbakoviae</name>
    <dbReference type="NCBI Taxonomy" id="2094020"/>
    <lineage>
        <taxon>Bacteria</taxon>
        <taxon>Bacillati</taxon>
        <taxon>Bacillota</taxon>
        <taxon>Bacilli</taxon>
        <taxon>Lactobacillales</taxon>
        <taxon>Carnobacteriaceae</taxon>
        <taxon>Trichococcus</taxon>
    </lineage>
</organism>
<feature type="transmembrane region" description="Helical" evidence="1">
    <location>
        <begin position="12"/>
        <end position="34"/>
    </location>
</feature>
<dbReference type="AlphaFoldDB" id="A0A383TC25"/>
<keyword evidence="1" id="KW-0472">Membrane</keyword>
<evidence type="ECO:0000313" key="2">
    <source>
        <dbReference type="EMBL" id="SYZ77715.1"/>
    </source>
</evidence>
<keyword evidence="1" id="KW-0812">Transmembrane</keyword>
<keyword evidence="1" id="KW-1133">Transmembrane helix</keyword>
<dbReference type="EMBL" id="UNRR01000007">
    <property type="protein sequence ID" value="SYZ77715.1"/>
    <property type="molecule type" value="Genomic_DNA"/>
</dbReference>
<evidence type="ECO:0008006" key="4">
    <source>
        <dbReference type="Google" id="ProtNLM"/>
    </source>
</evidence>
<evidence type="ECO:0000313" key="3">
    <source>
        <dbReference type="Proteomes" id="UP000262072"/>
    </source>
</evidence>
<protein>
    <recommendedName>
        <fullName evidence="4">Auxin efflux carrier</fullName>
    </recommendedName>
</protein>
<proteinExistence type="predicted"/>
<name>A0A383TC25_9LACT</name>